<name>A0A328Q0Q8_9EURY</name>
<protein>
    <recommendedName>
        <fullName evidence="3">Member of asn/thr-rich large protein family</fullName>
    </recommendedName>
</protein>
<reference evidence="1 2" key="1">
    <citation type="submission" date="2017-05" db="EMBL/GenBank/DDBJ databases">
        <title>Host range expansion of the Methanosphaera genus to humans and monogastric animals involves recent and extensive reduction in genome content.</title>
        <authorList>
            <person name="Hoedt E.C."/>
            <person name="Volmer J.G."/>
            <person name="Parks D.H."/>
            <person name="Rosewarne C.P."/>
            <person name="Denman S.E."/>
            <person name="Mcsweeney C.S."/>
            <person name="O Cuiv P."/>
            <person name="Hugenholtz P."/>
            <person name="Tyson G.W."/>
            <person name="Morrison M."/>
        </authorList>
    </citation>
    <scope>NUCLEOTIDE SEQUENCE [LARGE SCALE GENOMIC DNA]</scope>
    <source>
        <strain evidence="1 2">PA5</strain>
    </source>
</reference>
<gene>
    <name evidence="1" type="ORF">CA615_04120</name>
</gene>
<dbReference type="RefSeq" id="WP_181454842.1">
    <property type="nucleotide sequence ID" value="NZ_NGJK01000046.1"/>
</dbReference>
<comment type="caution">
    <text evidence="1">The sequence shown here is derived from an EMBL/GenBank/DDBJ whole genome shotgun (WGS) entry which is preliminary data.</text>
</comment>
<dbReference type="EMBL" id="NGJK01000046">
    <property type="protein sequence ID" value="RAP03073.1"/>
    <property type="molecule type" value="Genomic_DNA"/>
</dbReference>
<proteinExistence type="predicted"/>
<evidence type="ECO:0000313" key="1">
    <source>
        <dbReference type="EMBL" id="RAP03073.1"/>
    </source>
</evidence>
<sequence length="727" mass="81463">MKNKTIIFSIIIIISLISLSTLSATNIDSTDTPIHEKQTNTQQVNIKLPTNKIIEETTNVNKKDIVKKNKTTKKQINKTHSINKTKKDNNKTQTIKTKTNITKSYNDSLKNSACCSVVIQVSDKESIISFRRDSSYRATITIEKTKWYGTNITRQLKTQNGYFTHVIVTQDGWVMGFGGSDKIKTQADIVKTAGEMYSKRNISYSGMSKIFNLLKTLNIGHTVIKSPNGTVGVAAYNSGGKYLITKINNGGYVCIPNNFKYYHTGSYSKYAQNSIDAAIQIAGHDVYGINRRNIITYHSTISSNNQKLNVYVTNDDGRYVSKSTYNLKDPINFIGKTIDTSQIPRIPNKKFIGSIEYKSPTPPIPSTYIITNNAKYNNNIYNVFNRINKYANSNNVYNLNFKKGIYYFDGIENNTLKIGNKNIKNVTIIMNGNNSIFSGKDKTRIIDIVSNFNVIIKNISFVNGNSTNGGAISNNGNLSIVSCVFKNNKASNGGAIYNHGILNVDSSVFTYNTGIVAKSIYNNGSIISINNNWWGLNNPDWSKLLYNMKKPDTYVVMKFTNVTSYYDSEMMFKATLNQLNNHKTITTIPIREIKLYSSLSNVQFKIKINQEAIFSYCAPPATVKVKIDEQEMAYTINKINLKVSLIGSDKIQIKVTDRYNKTVPIGNVVVNINGKNIVEKTALFNVTNGVTHVTIPSSIRSSKYTVTTTYLQNNIYPQTSTKTTLMV</sequence>
<dbReference type="Proteomes" id="UP000248557">
    <property type="component" value="Unassembled WGS sequence"/>
</dbReference>
<dbReference type="AlphaFoldDB" id="A0A328Q0Q8"/>
<evidence type="ECO:0008006" key="3">
    <source>
        <dbReference type="Google" id="ProtNLM"/>
    </source>
</evidence>
<organism evidence="1 2">
    <name type="scientific">Methanosphaera stadtmanae</name>
    <dbReference type="NCBI Taxonomy" id="2317"/>
    <lineage>
        <taxon>Archaea</taxon>
        <taxon>Methanobacteriati</taxon>
        <taxon>Methanobacteriota</taxon>
        <taxon>Methanomada group</taxon>
        <taxon>Methanobacteria</taxon>
        <taxon>Methanobacteriales</taxon>
        <taxon>Methanobacteriaceae</taxon>
        <taxon>Methanosphaera</taxon>
    </lineage>
</organism>
<accession>A0A328Q0Q8</accession>
<evidence type="ECO:0000313" key="2">
    <source>
        <dbReference type="Proteomes" id="UP000248557"/>
    </source>
</evidence>